<keyword evidence="2" id="KW-1185">Reference proteome</keyword>
<accession>A0A1L6R9P3</accession>
<dbReference type="Gene3D" id="3.40.50.1000">
    <property type="entry name" value="HAD superfamily/HAD-like"/>
    <property type="match status" value="1"/>
</dbReference>
<dbReference type="OrthoDB" id="9814970at2"/>
<dbReference type="Proteomes" id="UP000185473">
    <property type="component" value="Chromosome"/>
</dbReference>
<dbReference type="Pfam" id="PF08282">
    <property type="entry name" value="Hydrolase_3"/>
    <property type="match status" value="1"/>
</dbReference>
<gene>
    <name evidence="1" type="ORF">FOL01_0369</name>
</gene>
<proteinExistence type="predicted"/>
<dbReference type="AlphaFoldDB" id="A0A1L6R9P3"/>
<keyword evidence="1" id="KW-0378">Hydrolase</keyword>
<dbReference type="InterPro" id="IPR006379">
    <property type="entry name" value="HAD-SF_hydro_IIB"/>
</dbReference>
<dbReference type="RefSeq" id="WP_075269078.1">
    <property type="nucleotide sequence ID" value="NZ_CP014332.1"/>
</dbReference>
<dbReference type="InterPro" id="IPR023214">
    <property type="entry name" value="HAD_sf"/>
</dbReference>
<organism evidence="1 2">
    <name type="scientific">Weissella jogaejeotgali</name>
    <dbReference type="NCBI Taxonomy" id="1631871"/>
    <lineage>
        <taxon>Bacteria</taxon>
        <taxon>Bacillati</taxon>
        <taxon>Bacillota</taxon>
        <taxon>Bacilli</taxon>
        <taxon>Lactobacillales</taxon>
        <taxon>Lactobacillaceae</taxon>
        <taxon>Weissella</taxon>
    </lineage>
</organism>
<reference evidence="1 2" key="1">
    <citation type="submission" date="2016-02" db="EMBL/GenBank/DDBJ databases">
        <title>Complete Genome Sequence of Weissella jogaejeotgali FOL01.</title>
        <authorList>
            <person name="Lee J.-H."/>
            <person name="Ku H.-J."/>
        </authorList>
    </citation>
    <scope>NUCLEOTIDE SEQUENCE [LARGE SCALE GENOMIC DNA]</scope>
    <source>
        <strain evidence="1 2">FOL01</strain>
    </source>
</reference>
<dbReference type="PANTHER" id="PTHR10000">
    <property type="entry name" value="PHOSPHOSERINE PHOSPHATASE"/>
    <property type="match status" value="1"/>
</dbReference>
<evidence type="ECO:0000313" key="1">
    <source>
        <dbReference type="EMBL" id="APS41228.1"/>
    </source>
</evidence>
<dbReference type="NCBIfam" id="TIGR01484">
    <property type="entry name" value="HAD-SF-IIB"/>
    <property type="match status" value="1"/>
</dbReference>
<sequence>MTRLFVTDLDQTFLNSERQFNVPRFSAILDQLDKRGDQFAIASGRDENWVRNKFGKLVDRIHLVTGNGATWRVKGSDELHVRNIDASALKKLEEILISDTFETISVVAFSADNMYNLAGLQQLPENMQDYMAQVYPNMATVDHLTDISEPLTSVTGIFPPVHSEEAIALIDDNNLPLHATTSGYGTVDILAESVNKATSLSMLIDQVDLAPEDLTVFGDGMNDLEMMQLAGQVYIMPNSDDRLFGRGYNVVAKDSDHDGVLETLEKIM</sequence>
<dbReference type="SUPFAM" id="SSF56784">
    <property type="entry name" value="HAD-like"/>
    <property type="match status" value="1"/>
</dbReference>
<dbReference type="Gene3D" id="3.30.1240.10">
    <property type="match status" value="1"/>
</dbReference>
<evidence type="ECO:0000313" key="2">
    <source>
        <dbReference type="Proteomes" id="UP000185473"/>
    </source>
</evidence>
<protein>
    <submittedName>
        <fullName evidence="1">Hydrolase (HAD superfamily)</fullName>
    </submittedName>
</protein>
<name>A0A1L6R9P3_9LACO</name>
<dbReference type="GO" id="GO:0005829">
    <property type="term" value="C:cytosol"/>
    <property type="evidence" value="ECO:0007669"/>
    <property type="project" value="TreeGrafter"/>
</dbReference>
<dbReference type="STRING" id="1631871.FOL01_0369"/>
<dbReference type="GO" id="GO:0016791">
    <property type="term" value="F:phosphatase activity"/>
    <property type="evidence" value="ECO:0007669"/>
    <property type="project" value="TreeGrafter"/>
</dbReference>
<dbReference type="PANTHER" id="PTHR10000:SF53">
    <property type="entry name" value="5-AMINO-6-(5-PHOSPHO-D-RIBITYLAMINO)URACIL PHOSPHATASE YBJI-RELATED"/>
    <property type="match status" value="1"/>
</dbReference>
<dbReference type="GO" id="GO:0000287">
    <property type="term" value="F:magnesium ion binding"/>
    <property type="evidence" value="ECO:0007669"/>
    <property type="project" value="TreeGrafter"/>
</dbReference>
<dbReference type="EMBL" id="CP014332">
    <property type="protein sequence ID" value="APS41228.1"/>
    <property type="molecule type" value="Genomic_DNA"/>
</dbReference>
<dbReference type="InterPro" id="IPR036412">
    <property type="entry name" value="HAD-like_sf"/>
</dbReference>
<dbReference type="KEGG" id="wjo:FOL01_0369"/>